<dbReference type="EMBL" id="AWSO01001168">
    <property type="protein sequence ID" value="ESK85026.1"/>
    <property type="molecule type" value="Genomic_DNA"/>
</dbReference>
<reference evidence="1 2" key="1">
    <citation type="journal article" date="2014" name="BMC Genomics">
        <title>Genome and secretome analysis of the hemibiotrophic fungal pathogen, Moniliophthora roreri, which causes frosty pod rot disease of cacao: mechanisms of the biotrophic and necrotrophic phases.</title>
        <authorList>
            <person name="Meinhardt L.W."/>
            <person name="Costa G.G.L."/>
            <person name="Thomazella D.P.T."/>
            <person name="Teixeira P.J.P.L."/>
            <person name="Carazzolle M.F."/>
            <person name="Schuster S.C."/>
            <person name="Carlson J.E."/>
            <person name="Guiltinan M.J."/>
            <person name="Mieczkowski P."/>
            <person name="Farmer A."/>
            <person name="Ramaraj T."/>
            <person name="Crozier J."/>
            <person name="Davis R.E."/>
            <person name="Shao J."/>
            <person name="Melnick R.L."/>
            <person name="Pereira G.A.G."/>
            <person name="Bailey B.A."/>
        </authorList>
    </citation>
    <scope>NUCLEOTIDE SEQUENCE [LARGE SCALE GENOMIC DNA]</scope>
    <source>
        <strain evidence="1 2">MCA 2997</strain>
    </source>
</reference>
<name>V2WWV3_MONRO</name>
<proteinExistence type="predicted"/>
<dbReference type="KEGG" id="mrr:Moror_15725"/>
<accession>V2WWV3</accession>
<dbReference type="HOGENOM" id="CLU_2740617_0_0_1"/>
<evidence type="ECO:0000313" key="1">
    <source>
        <dbReference type="EMBL" id="ESK85026.1"/>
    </source>
</evidence>
<protein>
    <submittedName>
        <fullName evidence="1">Uncharacterized protein</fullName>
    </submittedName>
</protein>
<organism evidence="1 2">
    <name type="scientific">Moniliophthora roreri (strain MCA 2997)</name>
    <name type="common">Cocoa frosty pod rot fungus</name>
    <name type="synonym">Crinipellis roreri</name>
    <dbReference type="NCBI Taxonomy" id="1381753"/>
    <lineage>
        <taxon>Eukaryota</taxon>
        <taxon>Fungi</taxon>
        <taxon>Dikarya</taxon>
        <taxon>Basidiomycota</taxon>
        <taxon>Agaricomycotina</taxon>
        <taxon>Agaricomycetes</taxon>
        <taxon>Agaricomycetidae</taxon>
        <taxon>Agaricales</taxon>
        <taxon>Marasmiineae</taxon>
        <taxon>Marasmiaceae</taxon>
        <taxon>Moniliophthora</taxon>
    </lineage>
</organism>
<keyword evidence="2" id="KW-1185">Reference proteome</keyword>
<dbReference type="AlphaFoldDB" id="V2WWV3"/>
<comment type="caution">
    <text evidence="1">The sequence shown here is derived from an EMBL/GenBank/DDBJ whole genome shotgun (WGS) entry which is preliminary data.</text>
</comment>
<sequence length="71" mass="8351">MFGLHFTTAHLNAPAEFEQAVMTLTLLQHIYLEILKDHPLLYLQRQLMWLRPVLEIKPQLNDFSMLVFPSS</sequence>
<dbReference type="Proteomes" id="UP000017559">
    <property type="component" value="Unassembled WGS sequence"/>
</dbReference>
<gene>
    <name evidence="1" type="ORF">Moror_15725</name>
</gene>
<evidence type="ECO:0000313" key="2">
    <source>
        <dbReference type="Proteomes" id="UP000017559"/>
    </source>
</evidence>